<reference evidence="1 2" key="1">
    <citation type="journal article" date="2015" name="Nature">
        <title>rRNA introns, odd ribosomes, and small enigmatic genomes across a large radiation of phyla.</title>
        <authorList>
            <person name="Brown C.T."/>
            <person name="Hug L.A."/>
            <person name="Thomas B.C."/>
            <person name="Sharon I."/>
            <person name="Castelle C.J."/>
            <person name="Singh A."/>
            <person name="Wilkins M.J."/>
            <person name="Williams K.H."/>
            <person name="Banfield J.F."/>
        </authorList>
    </citation>
    <scope>NUCLEOTIDE SEQUENCE [LARGE SCALE GENOMIC DNA]</scope>
</reference>
<dbReference type="AlphaFoldDB" id="A0A0G0LVU2"/>
<evidence type="ECO:0000313" key="1">
    <source>
        <dbReference type="EMBL" id="KKQ95142.1"/>
    </source>
</evidence>
<name>A0A0G0LVU2_UNCC2</name>
<comment type="caution">
    <text evidence="1">The sequence shown here is derived from an EMBL/GenBank/DDBJ whole genome shotgun (WGS) entry which is preliminary data.</text>
</comment>
<dbReference type="EMBL" id="LBVV01000003">
    <property type="protein sequence ID" value="KKQ95142.1"/>
    <property type="molecule type" value="Genomic_DNA"/>
</dbReference>
<sequence>MKREQFDTQEEMEKASGDLATLNAVLSARRSAYAKDKKARLNEFYFLNGRYFTDCFGQVQTVSIRVGNTQRSFSPTDLIYDLPKVMDELEFRAQIRRFFADWLETRSSHCDIPTERVKCGECGETWNINNCHDAVSIQDDKIFPLDNYIGKTIKEVRADYNKRDDAVYHMRDGIRHDRFIDLRPKPGYSSLKMNERGWAGKEEGITDDYVIQEGDEARFVVWKYYHKSCNNERLGWLAYQFFKEIFSSAGFEQFDLLQIPNQYGSFSYRGPWFEVQTEIGTITIGWRKRVINIEWPTIGQDLLPLFKDEDVTKSECNIHAWTEEKAIEYLSKIHDNVSQAVR</sequence>
<dbReference type="Proteomes" id="UP000034207">
    <property type="component" value="Unassembled WGS sequence"/>
</dbReference>
<organism evidence="1 2">
    <name type="scientific">candidate division CPR2 bacterium GW2011_GWC2_39_10</name>
    <dbReference type="NCBI Taxonomy" id="1618345"/>
    <lineage>
        <taxon>Bacteria</taxon>
        <taxon>Bacteria division CPR2</taxon>
    </lineage>
</organism>
<gene>
    <name evidence="1" type="ORF">UT18_C0003G0001</name>
</gene>
<evidence type="ECO:0000313" key="2">
    <source>
        <dbReference type="Proteomes" id="UP000034207"/>
    </source>
</evidence>
<accession>A0A0G0LVU2</accession>
<protein>
    <submittedName>
        <fullName evidence="1">Uncharacterized protein</fullName>
    </submittedName>
</protein>
<proteinExistence type="predicted"/>